<dbReference type="AlphaFoldDB" id="A0AA90Z9I6"/>
<keyword evidence="1" id="KW-1133">Transmembrane helix</keyword>
<comment type="caution">
    <text evidence="2">The sequence shown here is derived from an EMBL/GenBank/DDBJ whole genome shotgun (WGS) entry which is preliminary data.</text>
</comment>
<sequence>MRFPPIKQIIYQRPAILGLSISVTLLFGFLIQEYLLDRFTLIFEEEYLLQDFWIAVVHCLLAGYLPSAYFLLLRGTRNTFEELEHVLRPATDPSYVDSAVHLGRRDLIVWGLLGVLIAFILPYQTAIAPWDPSTWHPEVVWHRVLEPFIGWWAGWFFGAIWVTSKRTSRLANRIDSVDLLDLSPLFPFVKQGLLTTLLTVGMVSIISLLLLDPGEWPVVARAYLGSLAIALLGFWLPMRGVHQRIHEIKEAELKWTRERIHQSEILLHSGSPDISPGHMADLVANLKLIEDVPEWPFESLTIVHVIAYLLIPLASWVGGLLIESLLEIVFKM</sequence>
<feature type="transmembrane region" description="Helical" evidence="1">
    <location>
        <begin position="192"/>
        <end position="210"/>
    </location>
</feature>
<feature type="transmembrane region" description="Helical" evidence="1">
    <location>
        <begin position="107"/>
        <end position="128"/>
    </location>
</feature>
<organism evidence="2 3">
    <name type="scientific">Methanococcoides alaskense</name>
    <dbReference type="NCBI Taxonomy" id="325778"/>
    <lineage>
        <taxon>Archaea</taxon>
        <taxon>Methanobacteriati</taxon>
        <taxon>Methanobacteriota</taxon>
        <taxon>Stenosarchaea group</taxon>
        <taxon>Methanomicrobia</taxon>
        <taxon>Methanosarcinales</taxon>
        <taxon>Methanosarcinaceae</taxon>
        <taxon>Methanococcoides</taxon>
    </lineage>
</organism>
<protein>
    <submittedName>
        <fullName evidence="2">Uncharacterized protein</fullName>
    </submittedName>
</protein>
<dbReference type="Proteomes" id="UP001185015">
    <property type="component" value="Unassembled WGS sequence"/>
</dbReference>
<evidence type="ECO:0000256" key="1">
    <source>
        <dbReference type="SAM" id="Phobius"/>
    </source>
</evidence>
<reference evidence="2 3" key="1">
    <citation type="submission" date="2023-07" db="EMBL/GenBank/DDBJ databases">
        <title>Genomic Encyclopedia of Type Strains, Phase IV (KMG-IV): sequencing the most valuable type-strain genomes for metagenomic binning, comparative biology and taxonomic classification.</title>
        <authorList>
            <person name="Goeker M."/>
        </authorList>
    </citation>
    <scope>NUCLEOTIDE SEQUENCE [LARGE SCALE GENOMIC DNA]</scope>
    <source>
        <strain evidence="2 3">DSM 17273</strain>
    </source>
</reference>
<name>A0AA90Z9I6_9EURY</name>
<keyword evidence="3" id="KW-1185">Reference proteome</keyword>
<feature type="transmembrane region" description="Helical" evidence="1">
    <location>
        <begin position="12"/>
        <end position="32"/>
    </location>
</feature>
<evidence type="ECO:0000313" key="3">
    <source>
        <dbReference type="Proteomes" id="UP001185015"/>
    </source>
</evidence>
<keyword evidence="1" id="KW-0472">Membrane</keyword>
<feature type="transmembrane region" description="Helical" evidence="1">
    <location>
        <begin position="216"/>
        <end position="236"/>
    </location>
</feature>
<dbReference type="RefSeq" id="WP_309740753.1">
    <property type="nucleotide sequence ID" value="NZ_JAVDQI010000008.1"/>
</dbReference>
<gene>
    <name evidence="2" type="ORF">J2750_001931</name>
</gene>
<feature type="transmembrane region" description="Helical" evidence="1">
    <location>
        <begin position="305"/>
        <end position="326"/>
    </location>
</feature>
<feature type="transmembrane region" description="Helical" evidence="1">
    <location>
        <begin position="52"/>
        <end position="72"/>
    </location>
</feature>
<feature type="transmembrane region" description="Helical" evidence="1">
    <location>
        <begin position="148"/>
        <end position="164"/>
    </location>
</feature>
<proteinExistence type="predicted"/>
<dbReference type="EMBL" id="JAVDQI010000008">
    <property type="protein sequence ID" value="MDR6223461.1"/>
    <property type="molecule type" value="Genomic_DNA"/>
</dbReference>
<evidence type="ECO:0000313" key="2">
    <source>
        <dbReference type="EMBL" id="MDR6223461.1"/>
    </source>
</evidence>
<accession>A0AA90Z9I6</accession>
<keyword evidence="1" id="KW-0812">Transmembrane</keyword>